<dbReference type="EMBL" id="BMRG01000013">
    <property type="protein sequence ID" value="GGP72483.1"/>
    <property type="molecule type" value="Genomic_DNA"/>
</dbReference>
<evidence type="ECO:0000313" key="2">
    <source>
        <dbReference type="Proteomes" id="UP000639606"/>
    </source>
</evidence>
<evidence type="ECO:0000313" key="1">
    <source>
        <dbReference type="EMBL" id="GGP72483.1"/>
    </source>
</evidence>
<dbReference type="Gene3D" id="1.10.10.10">
    <property type="entry name" value="Winged helix-like DNA-binding domain superfamily/Winged helix DNA-binding domain"/>
    <property type="match status" value="1"/>
</dbReference>
<dbReference type="AlphaFoldDB" id="A0A918AQZ5"/>
<gene>
    <name evidence="1" type="ORF">GCM10010185_52230</name>
</gene>
<proteinExistence type="predicted"/>
<dbReference type="Proteomes" id="UP000639606">
    <property type="component" value="Unassembled WGS sequence"/>
</dbReference>
<name>A0A918AQZ5_9PSEU</name>
<protein>
    <submittedName>
        <fullName evidence="1">Uncharacterized protein</fullName>
    </submittedName>
</protein>
<reference evidence="1" key="2">
    <citation type="submission" date="2020-09" db="EMBL/GenBank/DDBJ databases">
        <authorList>
            <person name="Sun Q."/>
            <person name="Ohkuma M."/>
        </authorList>
    </citation>
    <scope>NUCLEOTIDE SEQUENCE</scope>
    <source>
        <strain evidence="1">JCM 3313</strain>
    </source>
</reference>
<reference evidence="1" key="1">
    <citation type="journal article" date="2014" name="Int. J. Syst. Evol. Microbiol.">
        <title>Complete genome sequence of Corynebacterium casei LMG S-19264T (=DSM 44701T), isolated from a smear-ripened cheese.</title>
        <authorList>
            <consortium name="US DOE Joint Genome Institute (JGI-PGF)"/>
            <person name="Walter F."/>
            <person name="Albersmeier A."/>
            <person name="Kalinowski J."/>
            <person name="Ruckert C."/>
        </authorList>
    </citation>
    <scope>NUCLEOTIDE SEQUENCE</scope>
    <source>
        <strain evidence="1">JCM 3313</strain>
    </source>
</reference>
<accession>A0A918AQZ5</accession>
<sequence>MAVLTAEGVKEVKRAARQHVEQVRELVFDRLSHEQQRELREICEVLATGLTDEVALSRMGWSGK</sequence>
<comment type="caution">
    <text evidence="1">The sequence shown here is derived from an EMBL/GenBank/DDBJ whole genome shotgun (WGS) entry which is preliminary data.</text>
</comment>
<dbReference type="InterPro" id="IPR036388">
    <property type="entry name" value="WH-like_DNA-bd_sf"/>
</dbReference>
<keyword evidence="2" id="KW-1185">Reference proteome</keyword>
<organism evidence="1 2">
    <name type="scientific">Saccharothrix coeruleofusca</name>
    <dbReference type="NCBI Taxonomy" id="33919"/>
    <lineage>
        <taxon>Bacteria</taxon>
        <taxon>Bacillati</taxon>
        <taxon>Actinomycetota</taxon>
        <taxon>Actinomycetes</taxon>
        <taxon>Pseudonocardiales</taxon>
        <taxon>Pseudonocardiaceae</taxon>
        <taxon>Saccharothrix</taxon>
    </lineage>
</organism>